<feature type="compositionally biased region" description="Polar residues" evidence="1">
    <location>
        <begin position="76"/>
        <end position="87"/>
    </location>
</feature>
<gene>
    <name evidence="2" type="ORF">FBUS_05908</name>
</gene>
<dbReference type="EMBL" id="LUCM01004099">
    <property type="protein sequence ID" value="KAA0194821.1"/>
    <property type="molecule type" value="Genomic_DNA"/>
</dbReference>
<feature type="region of interest" description="Disordered" evidence="1">
    <location>
        <begin position="71"/>
        <end position="104"/>
    </location>
</feature>
<organism evidence="2 3">
    <name type="scientific">Fasciolopsis buskii</name>
    <dbReference type="NCBI Taxonomy" id="27845"/>
    <lineage>
        <taxon>Eukaryota</taxon>
        <taxon>Metazoa</taxon>
        <taxon>Spiralia</taxon>
        <taxon>Lophotrochozoa</taxon>
        <taxon>Platyhelminthes</taxon>
        <taxon>Trematoda</taxon>
        <taxon>Digenea</taxon>
        <taxon>Plagiorchiida</taxon>
        <taxon>Echinostomata</taxon>
        <taxon>Echinostomatoidea</taxon>
        <taxon>Fasciolidae</taxon>
        <taxon>Fasciolopsis</taxon>
    </lineage>
</organism>
<reference evidence="2" key="1">
    <citation type="submission" date="2019-05" db="EMBL/GenBank/DDBJ databases">
        <title>Annotation for the trematode Fasciolopsis buski.</title>
        <authorList>
            <person name="Choi Y.-J."/>
        </authorList>
    </citation>
    <scope>NUCLEOTIDE SEQUENCE</scope>
    <source>
        <strain evidence="2">HT</strain>
        <tissue evidence="2">Whole worm</tissue>
    </source>
</reference>
<proteinExistence type="predicted"/>
<sequence length="258" mass="29072">MFRNILHSRRVNKARRRLMALLPPEWVTVPTYAMHLSDPCSATCVNDALDLWNEDIMKFYVDANEVEGITEPTIKTKPTSPHSSSHIIASGSRKTSHPSTTNPQGDVSLSRLLHILVKTLNPDSVFALDNVLRSSVLSGTTDMQSDCVFLREVCICTNHMRVVRVVLDKLRPGVLPGNQTDENSISMFPSCSLPDQNLFDKDVESVDLSALTNHSILLFDPLLAVCKAWRWPDLVSGEWIRYLRLTQDSLADELRNFR</sequence>
<protein>
    <submittedName>
        <fullName evidence="2">Uncharacterized protein</fullName>
    </submittedName>
</protein>
<dbReference type="OrthoDB" id="5946219at2759"/>
<accession>A0A8E0RZD7</accession>
<dbReference type="Proteomes" id="UP000728185">
    <property type="component" value="Unassembled WGS sequence"/>
</dbReference>
<comment type="caution">
    <text evidence="2">The sequence shown here is derived from an EMBL/GenBank/DDBJ whole genome shotgun (WGS) entry which is preliminary data.</text>
</comment>
<name>A0A8E0RZD7_9TREM</name>
<evidence type="ECO:0000313" key="2">
    <source>
        <dbReference type="EMBL" id="KAA0194821.1"/>
    </source>
</evidence>
<evidence type="ECO:0000313" key="3">
    <source>
        <dbReference type="Proteomes" id="UP000728185"/>
    </source>
</evidence>
<evidence type="ECO:0000256" key="1">
    <source>
        <dbReference type="SAM" id="MobiDB-lite"/>
    </source>
</evidence>
<dbReference type="AlphaFoldDB" id="A0A8E0RZD7"/>
<keyword evidence="3" id="KW-1185">Reference proteome</keyword>